<name>A0A7X6RIU0_9NOCA</name>
<dbReference type="EMBL" id="JAAXPE010000019">
    <property type="protein sequence ID" value="NKY87547.1"/>
    <property type="molecule type" value="Genomic_DNA"/>
</dbReference>
<dbReference type="AlphaFoldDB" id="A0A7X6RIU0"/>
<evidence type="ECO:0000313" key="2">
    <source>
        <dbReference type="Proteomes" id="UP000523447"/>
    </source>
</evidence>
<sequence>MTTSEVPSELDLDAILAQRWADPAAFSAAEFARAEQFWRDLRRHDDYLLALRARAAGLIREWTGRPSRDVGSLGLRLNLETSDLDLGIGYPADQRDELVAALAPHTSFKGERKTRFSTTRLVFAFTVEAVEVDLSALTEEDFAVSCRMLDEIEATMTEPEQIAHTWVKYLLRTSGRMQDYATWKLCTYARFCPEFNWVPIPETA</sequence>
<reference evidence="1 2" key="1">
    <citation type="submission" date="2020-04" db="EMBL/GenBank/DDBJ databases">
        <title>MicrobeNet Type strains.</title>
        <authorList>
            <person name="Nicholson A.C."/>
        </authorList>
    </citation>
    <scope>NUCLEOTIDE SEQUENCE [LARGE SCALE GENOMIC DNA]</scope>
    <source>
        <strain evidence="1 2">DSM 44445</strain>
    </source>
</reference>
<protein>
    <submittedName>
        <fullName evidence="1">Uncharacterized protein</fullName>
    </submittedName>
</protein>
<dbReference type="RefSeq" id="WP_040723761.1">
    <property type="nucleotide sequence ID" value="NZ_CAWPHS010000011.1"/>
</dbReference>
<gene>
    <name evidence="1" type="ORF">HGA07_18150</name>
</gene>
<organism evidence="1 2">
    <name type="scientific">Nocardia veterana</name>
    <dbReference type="NCBI Taxonomy" id="132249"/>
    <lineage>
        <taxon>Bacteria</taxon>
        <taxon>Bacillati</taxon>
        <taxon>Actinomycetota</taxon>
        <taxon>Actinomycetes</taxon>
        <taxon>Mycobacteriales</taxon>
        <taxon>Nocardiaceae</taxon>
        <taxon>Nocardia</taxon>
    </lineage>
</organism>
<comment type="caution">
    <text evidence="1">The sequence shown here is derived from an EMBL/GenBank/DDBJ whole genome shotgun (WGS) entry which is preliminary data.</text>
</comment>
<keyword evidence="2" id="KW-1185">Reference proteome</keyword>
<accession>A0A7X6RIU0</accession>
<dbReference type="Proteomes" id="UP000523447">
    <property type="component" value="Unassembled WGS sequence"/>
</dbReference>
<evidence type="ECO:0000313" key="1">
    <source>
        <dbReference type="EMBL" id="NKY87547.1"/>
    </source>
</evidence>
<proteinExistence type="predicted"/>